<dbReference type="AlphaFoldDB" id="A0AAP0GL90"/>
<dbReference type="EMBL" id="JBCNJP010000025">
    <property type="protein sequence ID" value="KAK9054178.1"/>
    <property type="molecule type" value="Genomic_DNA"/>
</dbReference>
<sequence>MWTHDNYLVSITTIKAIVVSSGQYIHQKLDPQTNILLVPSGGGQPAGKLSDMADVAEQVRTEVEEWTTELAEKAVTTGAFLLNEIANRNGLGQNGAGSKVSDNSESDGATSEESGSEEEGGGPSQVETGLKAAFTTANDQKVSDILEFDGTTSGNEIGARTGESSKDVGEVVEEEIVELEFDKVKPKLATHSMHCPHCKSEITKVTLRRKVLLYRPPTVVEDSPVVPPEPQPETDPEEPLVGCLSCLSVFTFSGNGRFKAFDIFPKNSQSPPSAGETESCLSMFWVTPNPNPIAAEAVDPPQAPLLETVNVSRSPVDTDVEAGSGVVGSRGRSWLGYEGVLAEILKSIVYGGLLEVIASLSVVASAAASDASTLSIISVALATLVGGIFVIGHNLWDLKDDCHKATSNNEEAASKYKELLGQVNYFPLHAFFAMLSFLVFGMVPPAAYGFAFHKTNDKDFTIVAAATASLICVVLLAIFKSFINKCTAFAYFKTVVYYITTAVSVSGVSYVAGNLLTRFMEDYGLFDMSLGGGMSLLSHTTTPSLSSF</sequence>
<feature type="transmembrane region" description="Helical" evidence="2">
    <location>
        <begin position="460"/>
        <end position="483"/>
    </location>
</feature>
<keyword evidence="2" id="KW-0812">Transmembrane</keyword>
<dbReference type="PANTHER" id="PTHR38937:SF2">
    <property type="entry name" value="MEMBRANE PROTEIN OF ER BODY-LIKE PROTEIN ISOFORM X1"/>
    <property type="match status" value="1"/>
</dbReference>
<feature type="transmembrane region" description="Helical" evidence="2">
    <location>
        <begin position="348"/>
        <end position="367"/>
    </location>
</feature>
<gene>
    <name evidence="3" type="ORF">SSX86_025256</name>
</gene>
<comment type="caution">
    <text evidence="3">The sequence shown here is derived from an EMBL/GenBank/DDBJ whole genome shotgun (WGS) entry which is preliminary data.</text>
</comment>
<evidence type="ECO:0000256" key="2">
    <source>
        <dbReference type="SAM" id="Phobius"/>
    </source>
</evidence>
<feature type="transmembrane region" description="Helical" evidence="2">
    <location>
        <begin position="426"/>
        <end position="448"/>
    </location>
</feature>
<dbReference type="InterPro" id="IPR052843">
    <property type="entry name" value="ER_body_metal_sequester"/>
</dbReference>
<feature type="transmembrane region" description="Helical" evidence="2">
    <location>
        <begin position="374"/>
        <end position="396"/>
    </location>
</feature>
<evidence type="ECO:0000313" key="4">
    <source>
        <dbReference type="Proteomes" id="UP001408789"/>
    </source>
</evidence>
<feature type="region of interest" description="Disordered" evidence="1">
    <location>
        <begin position="91"/>
        <end position="126"/>
    </location>
</feature>
<evidence type="ECO:0000256" key="1">
    <source>
        <dbReference type="SAM" id="MobiDB-lite"/>
    </source>
</evidence>
<accession>A0AAP0GL90</accession>
<feature type="region of interest" description="Disordered" evidence="1">
    <location>
        <begin position="149"/>
        <end position="168"/>
    </location>
</feature>
<keyword evidence="2" id="KW-1133">Transmembrane helix</keyword>
<evidence type="ECO:0008006" key="5">
    <source>
        <dbReference type="Google" id="ProtNLM"/>
    </source>
</evidence>
<dbReference type="PANTHER" id="PTHR38937">
    <property type="entry name" value="MEMBRANE PROTEIN OF ER BODY-LIKE PROTEIN"/>
    <property type="match status" value="1"/>
</dbReference>
<keyword evidence="4" id="KW-1185">Reference proteome</keyword>
<name>A0AAP0GL90_9ASTR</name>
<organism evidence="3 4">
    <name type="scientific">Deinandra increscens subsp. villosa</name>
    <dbReference type="NCBI Taxonomy" id="3103831"/>
    <lineage>
        <taxon>Eukaryota</taxon>
        <taxon>Viridiplantae</taxon>
        <taxon>Streptophyta</taxon>
        <taxon>Embryophyta</taxon>
        <taxon>Tracheophyta</taxon>
        <taxon>Spermatophyta</taxon>
        <taxon>Magnoliopsida</taxon>
        <taxon>eudicotyledons</taxon>
        <taxon>Gunneridae</taxon>
        <taxon>Pentapetalae</taxon>
        <taxon>asterids</taxon>
        <taxon>campanulids</taxon>
        <taxon>Asterales</taxon>
        <taxon>Asteraceae</taxon>
        <taxon>Asteroideae</taxon>
        <taxon>Heliantheae alliance</taxon>
        <taxon>Madieae</taxon>
        <taxon>Madiinae</taxon>
        <taxon>Deinandra</taxon>
    </lineage>
</organism>
<proteinExistence type="predicted"/>
<feature type="transmembrane region" description="Helical" evidence="2">
    <location>
        <begin position="495"/>
        <end position="516"/>
    </location>
</feature>
<evidence type="ECO:0000313" key="3">
    <source>
        <dbReference type="EMBL" id="KAK9054178.1"/>
    </source>
</evidence>
<keyword evidence="2" id="KW-0472">Membrane</keyword>
<dbReference type="Proteomes" id="UP001408789">
    <property type="component" value="Unassembled WGS sequence"/>
</dbReference>
<protein>
    <recommendedName>
        <fullName evidence="5">Membrane protein of ER body-like protein</fullName>
    </recommendedName>
</protein>
<reference evidence="3 4" key="1">
    <citation type="submission" date="2024-04" db="EMBL/GenBank/DDBJ databases">
        <title>The reference genome of an endangered Asteraceae, Deinandra increscens subsp. villosa, native to the Central Coast of California.</title>
        <authorList>
            <person name="Guilliams M."/>
            <person name="Hasenstab-Lehman K."/>
            <person name="Meyer R."/>
            <person name="Mcevoy S."/>
        </authorList>
    </citation>
    <scope>NUCLEOTIDE SEQUENCE [LARGE SCALE GENOMIC DNA]</scope>
    <source>
        <tissue evidence="3">Leaf</tissue>
    </source>
</reference>